<dbReference type="UniPathway" id="UPA00186">
    <property type="reaction ID" value="UER00284"/>
</dbReference>
<evidence type="ECO:0000259" key="16">
    <source>
        <dbReference type="Pfam" id="PF17810"/>
    </source>
</evidence>
<proteinExistence type="inferred from homology"/>
<comment type="catalytic activity">
    <reaction evidence="12">
        <text>L-arginine + H(+) = agmatine + CO2</text>
        <dbReference type="Rhea" id="RHEA:17641"/>
        <dbReference type="ChEBI" id="CHEBI:15378"/>
        <dbReference type="ChEBI" id="CHEBI:16526"/>
        <dbReference type="ChEBI" id="CHEBI:32682"/>
        <dbReference type="ChEBI" id="CHEBI:58145"/>
        <dbReference type="EC" id="4.1.1.19"/>
    </reaction>
</comment>
<keyword evidence="7 12" id="KW-0460">Magnesium</keyword>
<dbReference type="Gene3D" id="2.40.37.10">
    <property type="entry name" value="Lyase, Ornithine Decarboxylase, Chain A, domain 1"/>
    <property type="match status" value="1"/>
</dbReference>
<keyword evidence="9 12" id="KW-0745">Spermidine biosynthesis</keyword>
<dbReference type="InterPro" id="IPR022653">
    <property type="entry name" value="De-COase2_pyr-phos_BS"/>
</dbReference>
<feature type="domain" description="Arginine decarboxylase C-terminal helical" evidence="17">
    <location>
        <begin position="601"/>
        <end position="654"/>
    </location>
</feature>
<accession>A0A7X0H8F1</accession>
<evidence type="ECO:0000256" key="13">
    <source>
        <dbReference type="PIRSR" id="PIRSR001336-50"/>
    </source>
</evidence>
<dbReference type="SUPFAM" id="SSF51419">
    <property type="entry name" value="PLP-binding barrel"/>
    <property type="match status" value="1"/>
</dbReference>
<feature type="modified residue" description="N6-(pyridoxal phosphate)lysine" evidence="12 13">
    <location>
        <position position="117"/>
    </location>
</feature>
<dbReference type="NCBIfam" id="NF003763">
    <property type="entry name" value="PRK05354.1"/>
    <property type="match status" value="1"/>
</dbReference>
<evidence type="ECO:0000256" key="7">
    <source>
        <dbReference type="ARBA" id="ARBA00022842"/>
    </source>
</evidence>
<dbReference type="Proteomes" id="UP000541810">
    <property type="component" value="Unassembled WGS sequence"/>
</dbReference>
<name>A0A7X0H8F1_9BACT</name>
<evidence type="ECO:0000256" key="14">
    <source>
        <dbReference type="PIRSR" id="PIRSR600183-50"/>
    </source>
</evidence>
<comment type="cofactor">
    <cofactor evidence="1 12 13">
        <name>pyridoxal 5'-phosphate</name>
        <dbReference type="ChEBI" id="CHEBI:597326"/>
    </cofactor>
</comment>
<dbReference type="FunFam" id="3.20.20.10:FF:000001">
    <property type="entry name" value="Biosynthetic arginine decarboxylase"/>
    <property type="match status" value="1"/>
</dbReference>
<dbReference type="AlphaFoldDB" id="A0A7X0H8F1"/>
<comment type="pathway">
    <text evidence="12">Amine and polyamine biosynthesis; agmatine biosynthesis; agmatine from L-arginine: step 1/1.</text>
</comment>
<dbReference type="EC" id="4.1.1.19" evidence="12"/>
<dbReference type="Pfam" id="PF17810">
    <property type="entry name" value="Arg_decarb_HB"/>
    <property type="match status" value="1"/>
</dbReference>
<keyword evidence="11 12" id="KW-0456">Lyase</keyword>
<evidence type="ECO:0000256" key="6">
    <source>
        <dbReference type="ARBA" id="ARBA00022793"/>
    </source>
</evidence>
<keyword evidence="5 12" id="KW-0479">Metal-binding</keyword>
<dbReference type="GO" id="GO:0033388">
    <property type="term" value="P:putrescine biosynthetic process from arginine"/>
    <property type="evidence" value="ECO:0007669"/>
    <property type="project" value="UniProtKB-ARBA"/>
</dbReference>
<keyword evidence="8 12" id="KW-0663">Pyridoxal phosphate</keyword>
<evidence type="ECO:0000256" key="12">
    <source>
        <dbReference type="HAMAP-Rule" id="MF_01417"/>
    </source>
</evidence>
<dbReference type="PANTHER" id="PTHR43295:SF9">
    <property type="entry name" value="BIOSYNTHETIC ARGININE DECARBOXYLASE"/>
    <property type="match status" value="1"/>
</dbReference>
<dbReference type="PROSITE" id="PS00878">
    <property type="entry name" value="ODR_DC_2_1"/>
    <property type="match status" value="1"/>
</dbReference>
<feature type="domain" description="Orn/DAP/Arg decarboxylase 2 N-terminal" evidence="15">
    <location>
        <begin position="91"/>
        <end position="359"/>
    </location>
</feature>
<dbReference type="RefSeq" id="WP_184678682.1">
    <property type="nucleotide sequence ID" value="NZ_JACHGY010000001.1"/>
</dbReference>
<organism evidence="18 19">
    <name type="scientific">Algisphaera agarilytica</name>
    <dbReference type="NCBI Taxonomy" id="1385975"/>
    <lineage>
        <taxon>Bacteria</taxon>
        <taxon>Pseudomonadati</taxon>
        <taxon>Planctomycetota</taxon>
        <taxon>Phycisphaerae</taxon>
        <taxon>Phycisphaerales</taxon>
        <taxon>Phycisphaeraceae</taxon>
        <taxon>Algisphaera</taxon>
    </lineage>
</organism>
<dbReference type="GO" id="GO:0008792">
    <property type="term" value="F:arginine decarboxylase activity"/>
    <property type="evidence" value="ECO:0007669"/>
    <property type="project" value="UniProtKB-UniRule"/>
</dbReference>
<dbReference type="GO" id="GO:0008295">
    <property type="term" value="P:spermidine biosynthetic process"/>
    <property type="evidence" value="ECO:0007669"/>
    <property type="project" value="UniProtKB-UniRule"/>
</dbReference>
<evidence type="ECO:0000259" key="15">
    <source>
        <dbReference type="Pfam" id="PF02784"/>
    </source>
</evidence>
<dbReference type="EMBL" id="JACHGY010000001">
    <property type="protein sequence ID" value="MBB6431195.1"/>
    <property type="molecule type" value="Genomic_DNA"/>
</dbReference>
<dbReference type="Gene3D" id="1.20.58.930">
    <property type="match status" value="1"/>
</dbReference>
<dbReference type="Pfam" id="PF17944">
    <property type="entry name" value="Arg_decarbox_C"/>
    <property type="match status" value="1"/>
</dbReference>
<comment type="similarity">
    <text evidence="4 12">Belongs to the Orn/Lys/Arg decarboxylase class-II family. SpeA subfamily.</text>
</comment>
<dbReference type="PIRSF" id="PIRSF001336">
    <property type="entry name" value="Arg_decrbxlase"/>
    <property type="match status" value="1"/>
</dbReference>
<keyword evidence="6 12" id="KW-0210">Decarboxylase</keyword>
<gene>
    <name evidence="12" type="primary">speA</name>
    <name evidence="18" type="ORF">HNQ40_003001</name>
</gene>
<evidence type="ECO:0000256" key="3">
    <source>
        <dbReference type="ARBA" id="ARBA00002257"/>
    </source>
</evidence>
<dbReference type="InterPro" id="IPR040634">
    <property type="entry name" value="Arg_decarb_HB"/>
</dbReference>
<evidence type="ECO:0000256" key="8">
    <source>
        <dbReference type="ARBA" id="ARBA00022898"/>
    </source>
</evidence>
<feature type="domain" description="Arginine decarboxylase helical bundle" evidence="16">
    <location>
        <begin position="390"/>
        <end position="469"/>
    </location>
</feature>
<dbReference type="HAMAP" id="MF_01417">
    <property type="entry name" value="SpeA"/>
    <property type="match status" value="1"/>
</dbReference>
<evidence type="ECO:0000256" key="4">
    <source>
        <dbReference type="ARBA" id="ARBA00008357"/>
    </source>
</evidence>
<feature type="binding site" evidence="12">
    <location>
        <begin position="299"/>
        <end position="309"/>
    </location>
    <ligand>
        <name>substrate</name>
    </ligand>
</feature>
<dbReference type="SUPFAM" id="SSF50621">
    <property type="entry name" value="Alanine racemase C-terminal domain-like"/>
    <property type="match status" value="1"/>
</dbReference>
<evidence type="ECO:0000256" key="2">
    <source>
        <dbReference type="ARBA" id="ARBA00001946"/>
    </source>
</evidence>
<feature type="active site" description="Proton donor" evidence="14">
    <location>
        <position position="520"/>
    </location>
</feature>
<comment type="function">
    <text evidence="3 12">Catalyzes the biosynthesis of agmatine from arginine.</text>
</comment>
<keyword evidence="19" id="KW-1185">Reference proteome</keyword>
<evidence type="ECO:0000256" key="11">
    <source>
        <dbReference type="ARBA" id="ARBA00023239"/>
    </source>
</evidence>
<dbReference type="InterPro" id="IPR009006">
    <property type="entry name" value="Ala_racemase/Decarboxylase_C"/>
</dbReference>
<dbReference type="GO" id="GO:0006527">
    <property type="term" value="P:L-arginine catabolic process"/>
    <property type="evidence" value="ECO:0007669"/>
    <property type="project" value="InterPro"/>
</dbReference>
<evidence type="ECO:0000313" key="18">
    <source>
        <dbReference type="EMBL" id="MBB6431195.1"/>
    </source>
</evidence>
<reference evidence="18 19" key="1">
    <citation type="submission" date="2020-08" db="EMBL/GenBank/DDBJ databases">
        <title>Genomic Encyclopedia of Type Strains, Phase IV (KMG-IV): sequencing the most valuable type-strain genomes for metagenomic binning, comparative biology and taxonomic classification.</title>
        <authorList>
            <person name="Goeker M."/>
        </authorList>
    </citation>
    <scope>NUCLEOTIDE SEQUENCE [LARGE SCALE GENOMIC DNA]</scope>
    <source>
        <strain evidence="18 19">DSM 103725</strain>
    </source>
</reference>
<dbReference type="InterPro" id="IPR002985">
    <property type="entry name" value="Arg_decrbxlase"/>
</dbReference>
<dbReference type="Gene3D" id="3.20.20.10">
    <property type="entry name" value="Alanine racemase"/>
    <property type="match status" value="1"/>
</dbReference>
<dbReference type="NCBIfam" id="TIGR01273">
    <property type="entry name" value="speA"/>
    <property type="match status" value="1"/>
</dbReference>
<dbReference type="InterPro" id="IPR041128">
    <property type="entry name" value="Arg_decarbox_C"/>
</dbReference>
<comment type="caution">
    <text evidence="18">The sequence shown here is derived from an EMBL/GenBank/DDBJ whole genome shotgun (WGS) entry which is preliminary data.</text>
</comment>
<evidence type="ECO:0000259" key="17">
    <source>
        <dbReference type="Pfam" id="PF17944"/>
    </source>
</evidence>
<evidence type="ECO:0000256" key="10">
    <source>
        <dbReference type="ARBA" id="ARBA00023115"/>
    </source>
</evidence>
<dbReference type="InterPro" id="IPR022644">
    <property type="entry name" value="De-COase2_N"/>
</dbReference>
<evidence type="ECO:0000256" key="1">
    <source>
        <dbReference type="ARBA" id="ARBA00001933"/>
    </source>
</evidence>
<evidence type="ECO:0000256" key="5">
    <source>
        <dbReference type="ARBA" id="ARBA00022723"/>
    </source>
</evidence>
<dbReference type="PROSITE" id="PS00879">
    <property type="entry name" value="ODR_DC_2_2"/>
    <property type="match status" value="1"/>
</dbReference>
<dbReference type="InterPro" id="IPR000183">
    <property type="entry name" value="Orn/DAP/Arg_de-COase"/>
</dbReference>
<evidence type="ECO:0000256" key="9">
    <source>
        <dbReference type="ARBA" id="ARBA00023066"/>
    </source>
</evidence>
<dbReference type="Gene3D" id="1.10.287.3440">
    <property type="match status" value="1"/>
</dbReference>
<dbReference type="InterPro" id="IPR029066">
    <property type="entry name" value="PLP-binding_barrel"/>
</dbReference>
<dbReference type="PANTHER" id="PTHR43295">
    <property type="entry name" value="ARGININE DECARBOXYLASE"/>
    <property type="match status" value="1"/>
</dbReference>
<comment type="cofactor">
    <cofactor evidence="2 12">
        <name>Mg(2+)</name>
        <dbReference type="ChEBI" id="CHEBI:18420"/>
    </cofactor>
</comment>
<protein>
    <recommendedName>
        <fullName evidence="12">Biosynthetic arginine decarboxylase</fullName>
        <shortName evidence="12">ADC</shortName>
        <ecNumber evidence="12">4.1.1.19</ecNumber>
    </recommendedName>
</protein>
<keyword evidence="10 12" id="KW-0620">Polyamine biosynthesis</keyword>
<dbReference type="PRINTS" id="PR01180">
    <property type="entry name" value="ARGDCRBXLASE"/>
</dbReference>
<sequence>MDKSLTDSVFDHSEQDDAAAWTVQDAIDFYGPNRWGNGYFGVSETGHVTIRPGRDSGPSLDLWQLVQDLRQRDVSTPMLLRFPGILEDRLKQIADAFRRAIEEFDYAGQYRGVYPIKVNQQRHIVEELLNYGSGLGFGLEAGSKPELLAVMALAKDPDSLVICNGFKDQKFIEAVILSRKLGKNVIPVVEKFSELQLIIEQAKAHDVRPAIGLRIKLASSGSGRWHGSGGERSKFGLFISEVLDAVRLLKDEGMLDCLELVHFHLGSQISDMRALKSALVESARMYVELAKLGAGLKYLDVGGGLGIDYDGSKSGNESSPNYTLTEYANNVVYHIGEVCQQAEIPAPTIITESGRAMAAHHSVLVMDVLGWSGFDRFEPIPRFDAEALAELPEPVRTLYETHEALSNANLREYFHDAQVAREQTLSLFSLGYCSLEHRGLAERLFYGICSNVYRLAQSLDPVPQEFAALETLLSDIYFCNGSVFQSLPDCWAIDQLFPVMPIQQLDEKPTCRGVLADITCDSDGKIDRFAAPPESGKTSVPVLPLHPYTGGDYFLGVFLVGAYQETLGDLHNLFGDTNAVHVTLDEQGQVQIDEIVEGDTVAEVLRYVQFEPEELRRTFRKTLEQAVREGKITVAESGVLRRFYEQGLSGYTYLT</sequence>
<dbReference type="CDD" id="cd06830">
    <property type="entry name" value="PLPDE_III_ADC"/>
    <property type="match status" value="1"/>
</dbReference>
<dbReference type="PRINTS" id="PR01179">
    <property type="entry name" value="ODADCRBXLASE"/>
</dbReference>
<dbReference type="InterPro" id="IPR022657">
    <property type="entry name" value="De-COase2_CS"/>
</dbReference>
<dbReference type="Pfam" id="PF02784">
    <property type="entry name" value="Orn_Arg_deC_N"/>
    <property type="match status" value="1"/>
</dbReference>
<evidence type="ECO:0000313" key="19">
    <source>
        <dbReference type="Proteomes" id="UP000541810"/>
    </source>
</evidence>
<dbReference type="GO" id="GO:0046872">
    <property type="term" value="F:metal ion binding"/>
    <property type="evidence" value="ECO:0007669"/>
    <property type="project" value="UniProtKB-KW"/>
</dbReference>